<dbReference type="PANTHER" id="PTHR12110">
    <property type="entry name" value="HYDROXYPYRUVATE ISOMERASE"/>
    <property type="match status" value="1"/>
</dbReference>
<organism evidence="3 4">
    <name type="scientific">Streptomyces synnematoformans</name>
    <dbReference type="NCBI Taxonomy" id="415721"/>
    <lineage>
        <taxon>Bacteria</taxon>
        <taxon>Bacillati</taxon>
        <taxon>Actinomycetota</taxon>
        <taxon>Actinomycetes</taxon>
        <taxon>Kitasatosporales</taxon>
        <taxon>Streptomycetaceae</taxon>
        <taxon>Streptomyces</taxon>
    </lineage>
</organism>
<dbReference type="RefSeq" id="WP_344291796.1">
    <property type="nucleotide sequence ID" value="NZ_BAAAPF010000171.1"/>
</dbReference>
<dbReference type="SUPFAM" id="SSF51658">
    <property type="entry name" value="Xylose isomerase-like"/>
    <property type="match status" value="1"/>
</dbReference>
<dbReference type="Gene3D" id="3.20.20.150">
    <property type="entry name" value="Divalent-metal-dependent TIM barrel enzymes"/>
    <property type="match status" value="1"/>
</dbReference>
<feature type="chain" id="PRO_5045114939" description="Xylose isomerase-like TIM barrel domain-containing protein" evidence="1">
    <location>
        <begin position="34"/>
        <end position="325"/>
    </location>
</feature>
<evidence type="ECO:0000313" key="3">
    <source>
        <dbReference type="EMBL" id="GAA2135982.1"/>
    </source>
</evidence>
<dbReference type="PANTHER" id="PTHR12110:SF41">
    <property type="entry name" value="INOSOSE DEHYDRATASE"/>
    <property type="match status" value="1"/>
</dbReference>
<dbReference type="Pfam" id="PF01261">
    <property type="entry name" value="AP_endonuc_2"/>
    <property type="match status" value="1"/>
</dbReference>
<keyword evidence="4" id="KW-1185">Reference proteome</keyword>
<dbReference type="PROSITE" id="PS51318">
    <property type="entry name" value="TAT"/>
    <property type="match status" value="1"/>
</dbReference>
<accession>A0ABN2Z314</accession>
<name>A0ABN2Z314_9ACTN</name>
<protein>
    <recommendedName>
        <fullName evidence="2">Xylose isomerase-like TIM barrel domain-containing protein</fullName>
    </recommendedName>
</protein>
<dbReference type="InterPro" id="IPR036237">
    <property type="entry name" value="Xyl_isomerase-like_sf"/>
</dbReference>
<evidence type="ECO:0000259" key="2">
    <source>
        <dbReference type="Pfam" id="PF01261"/>
    </source>
</evidence>
<evidence type="ECO:0000256" key="1">
    <source>
        <dbReference type="SAM" id="SignalP"/>
    </source>
</evidence>
<evidence type="ECO:0000313" key="4">
    <source>
        <dbReference type="Proteomes" id="UP001500443"/>
    </source>
</evidence>
<dbReference type="InterPro" id="IPR013022">
    <property type="entry name" value="Xyl_isomerase-like_TIM-brl"/>
</dbReference>
<proteinExistence type="predicted"/>
<reference evidence="3 4" key="1">
    <citation type="journal article" date="2019" name="Int. J. Syst. Evol. Microbiol.">
        <title>The Global Catalogue of Microorganisms (GCM) 10K type strain sequencing project: providing services to taxonomists for standard genome sequencing and annotation.</title>
        <authorList>
            <consortium name="The Broad Institute Genomics Platform"/>
            <consortium name="The Broad Institute Genome Sequencing Center for Infectious Disease"/>
            <person name="Wu L."/>
            <person name="Ma J."/>
        </authorList>
    </citation>
    <scope>NUCLEOTIDE SEQUENCE [LARGE SCALE GENOMIC DNA]</scope>
    <source>
        <strain evidence="3 4">JCM 15481</strain>
    </source>
</reference>
<dbReference type="Proteomes" id="UP001500443">
    <property type="component" value="Unassembled WGS sequence"/>
</dbReference>
<gene>
    <name evidence="3" type="ORF">GCM10009802_44740</name>
</gene>
<sequence>MSKPSLHRRGFLRAAAGTAAGTAAVAAGAGALAAPAAAPGHGRGGAVPRGRIGLQLYSVRDQIQQRGFTPVLTELAEIGYTYIEFAGYSSPAEPDMTVPKLRKLLDDNGLRAGGAHIGLNTLLNADTREQEFENAAALGMDYIGTASDFPGGTAAEILAGAERFNESGEAARRHGLKIYQHNHTNEFGPVSDRPGVRRHDLFLRGTDPRYVFLELDILWAFGASLRFRDQLGEFDPLDYVNAAPRRYVAFHVKDGVRDPAQTNQYRDVVFGQGELDFRRFFSGLRAPGLPLYLWEQDRGPQEPQGSIWAAEESFDAMVALRGRGC</sequence>
<comment type="caution">
    <text evidence="3">The sequence shown here is derived from an EMBL/GenBank/DDBJ whole genome shotgun (WGS) entry which is preliminary data.</text>
</comment>
<dbReference type="InterPro" id="IPR006311">
    <property type="entry name" value="TAT_signal"/>
</dbReference>
<dbReference type="InterPro" id="IPR050312">
    <property type="entry name" value="IolE/XylAMocC-like"/>
</dbReference>
<keyword evidence="1" id="KW-0732">Signal</keyword>
<feature type="domain" description="Xylose isomerase-like TIM barrel" evidence="2">
    <location>
        <begin position="73"/>
        <end position="289"/>
    </location>
</feature>
<dbReference type="EMBL" id="BAAAPF010000171">
    <property type="protein sequence ID" value="GAA2135982.1"/>
    <property type="molecule type" value="Genomic_DNA"/>
</dbReference>
<feature type="signal peptide" evidence="1">
    <location>
        <begin position="1"/>
        <end position="33"/>
    </location>
</feature>